<sequence length="25" mass="2871">MTVCLCPDSERVSPGEKRKMRCNCQ</sequence>
<dbReference type="EMBL" id="GGEC01092154">
    <property type="protein sequence ID" value="MBX72638.1"/>
    <property type="molecule type" value="Transcribed_RNA"/>
</dbReference>
<name>A0A2P2R063_RHIMU</name>
<proteinExistence type="predicted"/>
<protein>
    <submittedName>
        <fullName evidence="1">Uncharacterized protein</fullName>
    </submittedName>
</protein>
<evidence type="ECO:0000313" key="1">
    <source>
        <dbReference type="EMBL" id="MBX72638.1"/>
    </source>
</evidence>
<accession>A0A2P2R063</accession>
<reference evidence="1" key="1">
    <citation type="submission" date="2018-02" db="EMBL/GenBank/DDBJ databases">
        <title>Rhizophora mucronata_Transcriptome.</title>
        <authorList>
            <person name="Meera S.P."/>
            <person name="Sreeshan A."/>
            <person name="Augustine A."/>
        </authorList>
    </citation>
    <scope>NUCLEOTIDE SEQUENCE</scope>
    <source>
        <tissue evidence="1">Leaf</tissue>
    </source>
</reference>
<organism evidence="1">
    <name type="scientific">Rhizophora mucronata</name>
    <name type="common">Asiatic mangrove</name>
    <dbReference type="NCBI Taxonomy" id="61149"/>
    <lineage>
        <taxon>Eukaryota</taxon>
        <taxon>Viridiplantae</taxon>
        <taxon>Streptophyta</taxon>
        <taxon>Embryophyta</taxon>
        <taxon>Tracheophyta</taxon>
        <taxon>Spermatophyta</taxon>
        <taxon>Magnoliopsida</taxon>
        <taxon>eudicotyledons</taxon>
        <taxon>Gunneridae</taxon>
        <taxon>Pentapetalae</taxon>
        <taxon>rosids</taxon>
        <taxon>fabids</taxon>
        <taxon>Malpighiales</taxon>
        <taxon>Rhizophoraceae</taxon>
        <taxon>Rhizophora</taxon>
    </lineage>
</organism>
<dbReference type="AlphaFoldDB" id="A0A2P2R063"/>